<dbReference type="PRINTS" id="PR00160">
    <property type="entry name" value="GLUTAREDOXIN"/>
</dbReference>
<keyword evidence="2" id="KW-0813">Transport</keyword>
<dbReference type="CDD" id="cd02066">
    <property type="entry name" value="GRX_family"/>
    <property type="match status" value="1"/>
</dbReference>
<evidence type="ECO:0000259" key="6">
    <source>
        <dbReference type="Pfam" id="PF00462"/>
    </source>
</evidence>
<dbReference type="PROSITE" id="PS00195">
    <property type="entry name" value="GLUTAREDOXIN_1"/>
    <property type="match status" value="1"/>
</dbReference>
<comment type="caution">
    <text evidence="7">The sequence shown here is derived from an EMBL/GenBank/DDBJ whole genome shotgun (WGS) entry which is preliminary data.</text>
</comment>
<proteinExistence type="inferred from homology"/>
<dbReference type="InterPro" id="IPR011767">
    <property type="entry name" value="GLR_AS"/>
</dbReference>
<comment type="similarity">
    <text evidence="1">Belongs to the glutaredoxin family.</text>
</comment>
<dbReference type="InterPro" id="IPR036249">
    <property type="entry name" value="Thioredoxin-like_sf"/>
</dbReference>
<dbReference type="Gene3D" id="3.40.30.10">
    <property type="entry name" value="Glutaredoxin"/>
    <property type="match status" value="1"/>
</dbReference>
<sequence length="204" mass="22679">MSEQAVTITVFRWAGQWGPFKVNIPCGECSLTKDVIKDTMATELDGIPVELDMRDWLSEWWKPLGKGGWHAPIVIVDGKIVSQGRALNRGLLTEAVIDAYAKRSSITENVVFGKESCPHCVRAKKYLTEANIPFVYRDVVKEPRALYEMLARVKPIIGPKTPVTVPQIWLDGEYVGGASELSEILKTKVEPNPDRGQCSLSPAR</sequence>
<dbReference type="InterPro" id="IPR002109">
    <property type="entry name" value="Glutaredoxin"/>
</dbReference>
<evidence type="ECO:0000256" key="5">
    <source>
        <dbReference type="ARBA" id="ARBA00023284"/>
    </source>
</evidence>
<dbReference type="RefSeq" id="WP_353303682.1">
    <property type="nucleotide sequence ID" value="NZ_BAABWN010000009.1"/>
</dbReference>
<feature type="domain" description="Glutaredoxin" evidence="6">
    <location>
        <begin position="110"/>
        <end position="175"/>
    </location>
</feature>
<dbReference type="EMBL" id="BAABWN010000009">
    <property type="protein sequence ID" value="GAA6169026.1"/>
    <property type="molecule type" value="Genomic_DNA"/>
</dbReference>
<keyword evidence="4" id="KW-1015">Disulfide bond</keyword>
<organism evidence="7 8">
    <name type="scientific">Sessilibacter corallicola</name>
    <dbReference type="NCBI Taxonomy" id="2904075"/>
    <lineage>
        <taxon>Bacteria</taxon>
        <taxon>Pseudomonadati</taxon>
        <taxon>Pseudomonadota</taxon>
        <taxon>Gammaproteobacteria</taxon>
        <taxon>Cellvibrionales</taxon>
        <taxon>Cellvibrionaceae</taxon>
        <taxon>Sessilibacter</taxon>
    </lineage>
</organism>
<name>A0ABQ0ABK3_9GAMM</name>
<evidence type="ECO:0000256" key="1">
    <source>
        <dbReference type="ARBA" id="ARBA00007787"/>
    </source>
</evidence>
<keyword evidence="8" id="KW-1185">Reference proteome</keyword>
<evidence type="ECO:0000313" key="8">
    <source>
        <dbReference type="Proteomes" id="UP001465153"/>
    </source>
</evidence>
<protein>
    <submittedName>
        <fullName evidence="7">Glutaredoxin domain-containing protein</fullName>
    </submittedName>
</protein>
<evidence type="ECO:0000256" key="4">
    <source>
        <dbReference type="ARBA" id="ARBA00023157"/>
    </source>
</evidence>
<dbReference type="Pfam" id="PF00462">
    <property type="entry name" value="Glutaredoxin"/>
    <property type="match status" value="1"/>
</dbReference>
<evidence type="ECO:0000256" key="3">
    <source>
        <dbReference type="ARBA" id="ARBA00022982"/>
    </source>
</evidence>
<dbReference type="PANTHER" id="PTHR46679:SF1">
    <property type="entry name" value="GLUTAREDOXIN-2, MITOCHONDRIAL"/>
    <property type="match status" value="1"/>
</dbReference>
<reference evidence="7 8" key="1">
    <citation type="submission" date="2024-04" db="EMBL/GenBank/DDBJ databases">
        <title>Draft genome sequence of Sessilibacter corallicola NBRC 116591.</title>
        <authorList>
            <person name="Miyakawa T."/>
            <person name="Kusuya Y."/>
            <person name="Miura T."/>
        </authorList>
    </citation>
    <scope>NUCLEOTIDE SEQUENCE [LARGE SCALE GENOMIC DNA]</scope>
    <source>
        <strain evidence="7 8">KU-00831-HH</strain>
    </source>
</reference>
<keyword evidence="3" id="KW-0249">Electron transport</keyword>
<evidence type="ECO:0000256" key="2">
    <source>
        <dbReference type="ARBA" id="ARBA00022448"/>
    </source>
</evidence>
<gene>
    <name evidence="7" type="ORF">NBRC116591_28370</name>
</gene>
<dbReference type="PROSITE" id="PS51354">
    <property type="entry name" value="GLUTAREDOXIN_2"/>
    <property type="match status" value="1"/>
</dbReference>
<accession>A0ABQ0ABK3</accession>
<dbReference type="InterPro" id="IPR014025">
    <property type="entry name" value="Glutaredoxin_subgr"/>
</dbReference>
<dbReference type="PANTHER" id="PTHR46679">
    <property type="match status" value="1"/>
</dbReference>
<dbReference type="Proteomes" id="UP001465153">
    <property type="component" value="Unassembled WGS sequence"/>
</dbReference>
<keyword evidence="5" id="KW-0676">Redox-active center</keyword>
<evidence type="ECO:0000313" key="7">
    <source>
        <dbReference type="EMBL" id="GAA6169026.1"/>
    </source>
</evidence>
<dbReference type="SUPFAM" id="SSF52833">
    <property type="entry name" value="Thioredoxin-like"/>
    <property type="match status" value="1"/>
</dbReference>